<dbReference type="AlphaFoldDB" id="A0A2W5KUZ2"/>
<evidence type="ECO:0000259" key="2">
    <source>
        <dbReference type="Pfam" id="PF10544"/>
    </source>
</evidence>
<dbReference type="Proteomes" id="UP000249046">
    <property type="component" value="Unassembled WGS sequence"/>
</dbReference>
<dbReference type="Pfam" id="PF10544">
    <property type="entry name" value="T5orf172"/>
    <property type="match status" value="1"/>
</dbReference>
<comment type="caution">
    <text evidence="3">The sequence shown here is derived from an EMBL/GenBank/DDBJ whole genome shotgun (WGS) entry which is preliminary data.</text>
</comment>
<organism evidence="3 4">
    <name type="scientific">Rhodanobacter denitrificans</name>
    <dbReference type="NCBI Taxonomy" id="666685"/>
    <lineage>
        <taxon>Bacteria</taxon>
        <taxon>Pseudomonadati</taxon>
        <taxon>Pseudomonadota</taxon>
        <taxon>Gammaproteobacteria</taxon>
        <taxon>Lysobacterales</taxon>
        <taxon>Rhodanobacteraceae</taxon>
        <taxon>Rhodanobacter</taxon>
    </lineage>
</organism>
<feature type="region of interest" description="Disordered" evidence="1">
    <location>
        <begin position="27"/>
        <end position="48"/>
    </location>
</feature>
<dbReference type="InterPro" id="IPR018306">
    <property type="entry name" value="Phage_T5_Orf172_DNA-bd"/>
</dbReference>
<sequence length="286" mass="31269">MSSCTPDITAPSPRLAAVAPLCGEPSAGTIASPRVRAHDDSTTPQQENDMLDMSAEPLSAPALDAAADTPRQAIGDGPADAEQPAAAGWRTLRSGRCFVYVLPCRESDTIKVGYARDPLVRLHALHARYFEFFDLDRALLVETDYVRDAREIERRLKQALADDAVTAPLSVREAAGGRTEWFGGAWSRAVSLAEHICEADGHLLHPQLSAWLRVRWFRDAALYDWSQQALRQIEFLSFNGAPDTARKLHRELKNALDACDAVGLRLEGKVPGSVLAWYRAGARALG</sequence>
<evidence type="ECO:0000313" key="3">
    <source>
        <dbReference type="EMBL" id="PZQ19814.1"/>
    </source>
</evidence>
<feature type="domain" description="Bacteriophage T5 Orf172 DNA-binding" evidence="2">
    <location>
        <begin position="98"/>
        <end position="195"/>
    </location>
</feature>
<reference evidence="3 4" key="1">
    <citation type="submission" date="2017-08" db="EMBL/GenBank/DDBJ databases">
        <title>Infants hospitalized years apart are colonized by the same room-sourced microbial strains.</title>
        <authorList>
            <person name="Brooks B."/>
            <person name="Olm M.R."/>
            <person name="Firek B.A."/>
            <person name="Baker R."/>
            <person name="Thomas B.C."/>
            <person name="Morowitz M.J."/>
            <person name="Banfield J.F."/>
        </authorList>
    </citation>
    <scope>NUCLEOTIDE SEQUENCE [LARGE SCALE GENOMIC DNA]</scope>
    <source>
        <strain evidence="3">S2_005_003_R2_42</strain>
    </source>
</reference>
<gene>
    <name evidence="3" type="ORF">DI564_00805</name>
</gene>
<accession>A0A2W5KUZ2</accession>
<evidence type="ECO:0000256" key="1">
    <source>
        <dbReference type="SAM" id="MobiDB-lite"/>
    </source>
</evidence>
<proteinExistence type="predicted"/>
<name>A0A2W5KUZ2_9GAMM</name>
<dbReference type="EMBL" id="QFPO01000001">
    <property type="protein sequence ID" value="PZQ19814.1"/>
    <property type="molecule type" value="Genomic_DNA"/>
</dbReference>
<protein>
    <recommendedName>
        <fullName evidence="2">Bacteriophage T5 Orf172 DNA-binding domain-containing protein</fullName>
    </recommendedName>
</protein>
<evidence type="ECO:0000313" key="4">
    <source>
        <dbReference type="Proteomes" id="UP000249046"/>
    </source>
</evidence>